<dbReference type="Proteomes" id="UP000268973">
    <property type="component" value="Unassembled WGS sequence"/>
</dbReference>
<dbReference type="Pfam" id="PF13487">
    <property type="entry name" value="HD_5"/>
    <property type="match status" value="1"/>
</dbReference>
<comment type="caution">
    <text evidence="3">The sequence shown here is derived from an EMBL/GenBank/DDBJ whole genome shotgun (WGS) entry which is preliminary data.</text>
</comment>
<dbReference type="InterPro" id="IPR052020">
    <property type="entry name" value="Cyclic_di-GMP/3'3'-cGAMP_PDE"/>
</dbReference>
<dbReference type="SUPFAM" id="SSF55781">
    <property type="entry name" value="GAF domain-like"/>
    <property type="match status" value="1"/>
</dbReference>
<protein>
    <submittedName>
        <fullName evidence="3">HD domain-containing protein</fullName>
    </submittedName>
</protein>
<dbReference type="AlphaFoldDB" id="A0A432D0S5"/>
<dbReference type="PROSITE" id="PS51832">
    <property type="entry name" value="HD_GYP"/>
    <property type="match status" value="1"/>
</dbReference>
<dbReference type="InterPro" id="IPR037522">
    <property type="entry name" value="HD_GYP_dom"/>
</dbReference>
<dbReference type="InterPro" id="IPR029016">
    <property type="entry name" value="GAF-like_dom_sf"/>
</dbReference>
<proteinExistence type="predicted"/>
<dbReference type="GO" id="GO:0008081">
    <property type="term" value="F:phosphoric diester hydrolase activity"/>
    <property type="evidence" value="ECO:0007669"/>
    <property type="project" value="UniProtKB-ARBA"/>
</dbReference>
<organism evidence="3 4">
    <name type="scientific">Vibrio aquaticus</name>
    <dbReference type="NCBI Taxonomy" id="2496559"/>
    <lineage>
        <taxon>Bacteria</taxon>
        <taxon>Pseudomonadati</taxon>
        <taxon>Pseudomonadota</taxon>
        <taxon>Gammaproteobacteria</taxon>
        <taxon>Vibrionales</taxon>
        <taxon>Vibrionaceae</taxon>
        <taxon>Vibrio</taxon>
    </lineage>
</organism>
<keyword evidence="1" id="KW-0472">Membrane</keyword>
<feature type="transmembrane region" description="Helical" evidence="1">
    <location>
        <begin position="12"/>
        <end position="32"/>
    </location>
</feature>
<reference evidence="3 4" key="1">
    <citation type="submission" date="2018-12" db="EMBL/GenBank/DDBJ databases">
        <title>Vibrio sp. isolated from China Sea.</title>
        <authorList>
            <person name="Li Y."/>
        </authorList>
    </citation>
    <scope>NUCLEOTIDE SEQUENCE [LARGE SCALE GENOMIC DNA]</scope>
    <source>
        <strain evidence="3 4">BEI207</strain>
    </source>
</reference>
<evidence type="ECO:0000256" key="1">
    <source>
        <dbReference type="SAM" id="Phobius"/>
    </source>
</evidence>
<dbReference type="InterPro" id="IPR003607">
    <property type="entry name" value="HD/PDEase_dom"/>
</dbReference>
<keyword evidence="1" id="KW-1133">Transmembrane helix</keyword>
<dbReference type="RefSeq" id="WP_126572221.1">
    <property type="nucleotide sequence ID" value="NZ_RXZH01000001.1"/>
</dbReference>
<sequence length="948" mass="106925">MQYKRYGLPIHVHLTTIIIAVVVLTSGMQIWLSNKGLSELSFEANSKLFDRIAAETQYQLKGHYNTALAALGVFAESHNLNSNTQQEREESMPQVAHLLTQFKHISSYAFYYPSGDFFSVTSVRGTATAQRLGIPSKARFIVTHHIAGKVEIVALNQALETIAEIDPSKAVLFKSYDWFTKATNKSNVISTPTIIPETEELGVNIYRKSKHGIIISATVALKDLSLSLDKTLTNNTSLRVLYNGFGQVYASSGTSVKIGHEKQAFTIDLLDESVISHAVTHHQQEGTLGLFTYNGERWFGRIVTLESPNKQKVHLLMAAKASALFNDGQLIQQQTLYSSLLILLLTLPVIYMVSTYISKPIKRATQKAKDIEGFNFDSSSLPNSYIREIHELNHAQVATQSTISRFISLTHNISHKENLNDILELVCRDTASAVEANGVFLYLLDIPSKSLVPEFVWWEGAKEAETIARPVLASEAKRVMHELFIAKKSAIFDVGDLHKLNIEWDEQNAGQIVCIPLKDRSGSVIGSFGLLYDGDVAACKYKQYEEYLDTLLGFTSVTIETHNMMDGQKALLDSFIQVIAGSLDKKSPFTGHHCQRVPIITQWLTEAAQTSSDAPFHNFSLNEKQWEELKMASWLHDCGKITTPDHIVDKSTKLETLYDRIHEVRMRFEVLKRDAELEVYKSQFGLLPEQETEALASRLKQIDEDFAFIAELNLGGEFVSDEVLERLNNIAQQTWTRTLSKRIGISWQEGNRYHSDETLPVFETLLHDGEEHLIDWQSEPNDEERFTLKPTKYQANLGELYNLSIRRGTLTEEDRFIINDHIIQTIKILESLPFPQHMRNVAKIAGGHHEKITGQGYPLGLKGNEMPLTARVIAIADVFEALTANDRPYKKAKTLSETIQIMSFMVKDGHLDGDLFKLLLSSGVYRKFAQEYMTQEQIDEVDIKSYLA</sequence>
<evidence type="ECO:0000313" key="4">
    <source>
        <dbReference type="Proteomes" id="UP000268973"/>
    </source>
</evidence>
<evidence type="ECO:0000313" key="3">
    <source>
        <dbReference type="EMBL" id="RTZ17465.1"/>
    </source>
</evidence>
<dbReference type="Gene3D" id="1.10.3210.10">
    <property type="entry name" value="Hypothetical protein af1432"/>
    <property type="match status" value="2"/>
</dbReference>
<keyword evidence="4" id="KW-1185">Reference proteome</keyword>
<dbReference type="PANTHER" id="PTHR45228:SF5">
    <property type="entry name" value="CYCLIC DI-GMP PHOSPHODIESTERASE VC_1348-RELATED"/>
    <property type="match status" value="1"/>
</dbReference>
<gene>
    <name evidence="3" type="ORF">EJ063_01390</name>
</gene>
<dbReference type="CDD" id="cd00077">
    <property type="entry name" value="HDc"/>
    <property type="match status" value="1"/>
</dbReference>
<feature type="transmembrane region" description="Helical" evidence="1">
    <location>
        <begin position="336"/>
        <end position="357"/>
    </location>
</feature>
<keyword evidence="1" id="KW-0812">Transmembrane</keyword>
<dbReference type="PANTHER" id="PTHR45228">
    <property type="entry name" value="CYCLIC DI-GMP PHOSPHODIESTERASE TM_0186-RELATED"/>
    <property type="match status" value="1"/>
</dbReference>
<dbReference type="Gene3D" id="3.30.450.40">
    <property type="match status" value="1"/>
</dbReference>
<name>A0A432D0S5_9VIBR</name>
<accession>A0A432D0S5</accession>
<evidence type="ECO:0000259" key="2">
    <source>
        <dbReference type="PROSITE" id="PS51832"/>
    </source>
</evidence>
<dbReference type="SUPFAM" id="SSF109604">
    <property type="entry name" value="HD-domain/PDEase-like"/>
    <property type="match status" value="2"/>
</dbReference>
<dbReference type="OrthoDB" id="9764808at2"/>
<feature type="domain" description="HD-GYP" evidence="2">
    <location>
        <begin position="724"/>
        <end position="934"/>
    </location>
</feature>
<dbReference type="EMBL" id="RXZH01000001">
    <property type="protein sequence ID" value="RTZ17465.1"/>
    <property type="molecule type" value="Genomic_DNA"/>
</dbReference>